<feature type="domain" description="ABC transporter" evidence="5">
    <location>
        <begin position="328"/>
        <end position="515"/>
    </location>
</feature>
<dbReference type="Gene3D" id="3.40.50.300">
    <property type="entry name" value="P-loop containing nucleotide triphosphate hydrolases"/>
    <property type="match status" value="3"/>
</dbReference>
<keyword evidence="4" id="KW-0175">Coiled coil</keyword>
<sequence>MSLAHLRADDVTVRLGARLVLDHVSVTVSAGSRLAVVGENGRGKTTLLHVLAGLITPDTGTVRRAGTIGLAAQALHARPGDTVGSLTSAALLESRTALIDLDESAGDLAAGRPGADDRYAAALEAAARLDAWDAERRVDIALEALGACTDRDRELGTLSVGQRYRVRLACLLGAHHDLLLLDEPTNHLDASGLAFLTDRLRGHPGGIVVVSHDRQLLRDVAREFTDLDPSRDGRARTYAGGYDEWQRGRRRELQRWVQEYDEQQAEHRRLAEAVDRARSRLSTGWRPDKGVDRHKRQSHTPGVVQALNRERDALEAHRITVPAPPAVLRWPELSTRKGVPLVRADGVRVAGRLDRPVTLSLDGGDRLLVTGANGAGKSTLLSLLAGRLRPSAGTVHRSPDARIALVAQEVPDRPDDLTAHRLLAGRGTMGLLDAEALRTPVRLLSQGQQRRLDLALHLASGPDLLIFDEPTNHLSSTLVDELTGALLSTPAAVVIATHDRRLLADLATWPRLHLAPR</sequence>
<evidence type="ECO:0000256" key="1">
    <source>
        <dbReference type="ARBA" id="ARBA00022737"/>
    </source>
</evidence>
<keyword evidence="1" id="KW-0677">Repeat</keyword>
<dbReference type="RefSeq" id="WP_109596891.1">
    <property type="nucleotide sequence ID" value="NZ_BONA01000029.1"/>
</dbReference>
<dbReference type="FunFam" id="3.40.50.300:FF:000011">
    <property type="entry name" value="Putative ABC transporter ATP-binding component"/>
    <property type="match status" value="1"/>
</dbReference>
<organism evidence="6 7">
    <name type="scientific">Actinoplanes xinjiangensis</name>
    <dbReference type="NCBI Taxonomy" id="512350"/>
    <lineage>
        <taxon>Bacteria</taxon>
        <taxon>Bacillati</taxon>
        <taxon>Actinomycetota</taxon>
        <taxon>Actinomycetes</taxon>
        <taxon>Micromonosporales</taxon>
        <taxon>Micromonosporaceae</taxon>
        <taxon>Actinoplanes</taxon>
    </lineage>
</organism>
<feature type="domain" description="ABC transporter" evidence="5">
    <location>
        <begin position="6"/>
        <end position="257"/>
    </location>
</feature>
<comment type="caution">
    <text evidence="6">The sequence shown here is derived from an EMBL/GenBank/DDBJ whole genome shotgun (WGS) entry which is preliminary data.</text>
</comment>
<keyword evidence="2" id="KW-0547">Nucleotide-binding</keyword>
<dbReference type="SMART" id="SM00382">
    <property type="entry name" value="AAA"/>
    <property type="match status" value="2"/>
</dbReference>
<evidence type="ECO:0000256" key="2">
    <source>
        <dbReference type="ARBA" id="ARBA00022741"/>
    </source>
</evidence>
<feature type="coiled-coil region" evidence="4">
    <location>
        <begin position="253"/>
        <end position="280"/>
    </location>
</feature>
<dbReference type="PANTHER" id="PTHR19211">
    <property type="entry name" value="ATP-BINDING TRANSPORT PROTEIN-RELATED"/>
    <property type="match status" value="1"/>
</dbReference>
<dbReference type="InterPro" id="IPR003593">
    <property type="entry name" value="AAA+_ATPase"/>
</dbReference>
<dbReference type="EMBL" id="QGGR01000012">
    <property type="protein sequence ID" value="PWK44375.1"/>
    <property type="molecule type" value="Genomic_DNA"/>
</dbReference>
<dbReference type="AlphaFoldDB" id="A0A316F9E4"/>
<evidence type="ECO:0000256" key="4">
    <source>
        <dbReference type="SAM" id="Coils"/>
    </source>
</evidence>
<dbReference type="Pfam" id="PF00005">
    <property type="entry name" value="ABC_tran"/>
    <property type="match status" value="2"/>
</dbReference>
<dbReference type="OrthoDB" id="4500804at2"/>
<dbReference type="GO" id="GO:0016887">
    <property type="term" value="F:ATP hydrolysis activity"/>
    <property type="evidence" value="ECO:0007669"/>
    <property type="project" value="InterPro"/>
</dbReference>
<dbReference type="InterPro" id="IPR003439">
    <property type="entry name" value="ABC_transporter-like_ATP-bd"/>
</dbReference>
<gene>
    <name evidence="6" type="ORF">BC793_112251</name>
</gene>
<evidence type="ECO:0000313" key="7">
    <source>
        <dbReference type="Proteomes" id="UP000245697"/>
    </source>
</evidence>
<dbReference type="Pfam" id="PF12848">
    <property type="entry name" value="ABC_tran_Xtn"/>
    <property type="match status" value="1"/>
</dbReference>
<name>A0A316F9E4_9ACTN</name>
<keyword evidence="3 6" id="KW-0067">ATP-binding</keyword>
<dbReference type="SUPFAM" id="SSF52540">
    <property type="entry name" value="P-loop containing nucleoside triphosphate hydrolases"/>
    <property type="match status" value="2"/>
</dbReference>
<reference evidence="6 7" key="1">
    <citation type="submission" date="2018-05" db="EMBL/GenBank/DDBJ databases">
        <title>Genomic Encyclopedia of Archaeal and Bacterial Type Strains, Phase II (KMG-II): from individual species to whole genera.</title>
        <authorList>
            <person name="Goeker M."/>
        </authorList>
    </citation>
    <scope>NUCLEOTIDE SEQUENCE [LARGE SCALE GENOMIC DNA]</scope>
    <source>
        <strain evidence="6 7">DSM 45184</strain>
    </source>
</reference>
<proteinExistence type="predicted"/>
<protein>
    <submittedName>
        <fullName evidence="6">Macrolide transport system ATP-binding/permease protein</fullName>
    </submittedName>
</protein>
<evidence type="ECO:0000256" key="3">
    <source>
        <dbReference type="ARBA" id="ARBA00022840"/>
    </source>
</evidence>
<dbReference type="InterPro" id="IPR032781">
    <property type="entry name" value="ABC_tran_Xtn"/>
</dbReference>
<evidence type="ECO:0000313" key="6">
    <source>
        <dbReference type="EMBL" id="PWK44375.1"/>
    </source>
</evidence>
<dbReference type="PANTHER" id="PTHR19211:SF14">
    <property type="entry name" value="ATP-BINDING CASSETTE SUB-FAMILY F MEMBER 1"/>
    <property type="match status" value="1"/>
</dbReference>
<dbReference type="Proteomes" id="UP000245697">
    <property type="component" value="Unassembled WGS sequence"/>
</dbReference>
<dbReference type="GO" id="GO:0005524">
    <property type="term" value="F:ATP binding"/>
    <property type="evidence" value="ECO:0007669"/>
    <property type="project" value="UniProtKB-KW"/>
</dbReference>
<keyword evidence="7" id="KW-1185">Reference proteome</keyword>
<evidence type="ECO:0000259" key="5">
    <source>
        <dbReference type="PROSITE" id="PS50893"/>
    </source>
</evidence>
<accession>A0A316F9E4</accession>
<dbReference type="InterPro" id="IPR027417">
    <property type="entry name" value="P-loop_NTPase"/>
</dbReference>
<dbReference type="PROSITE" id="PS50893">
    <property type="entry name" value="ABC_TRANSPORTER_2"/>
    <property type="match status" value="2"/>
</dbReference>
<dbReference type="InterPro" id="IPR050611">
    <property type="entry name" value="ABCF"/>
</dbReference>